<dbReference type="WBParaSite" id="ALUE_0001291401-mRNA-1">
    <property type="protein sequence ID" value="ALUE_0001291401-mRNA-1"/>
    <property type="gene ID" value="ALUE_0001291401"/>
</dbReference>
<dbReference type="AlphaFoldDB" id="A0A0M3I710"/>
<dbReference type="Proteomes" id="UP000036681">
    <property type="component" value="Unplaced"/>
</dbReference>
<keyword evidence="1" id="KW-1185">Reference proteome</keyword>
<evidence type="ECO:0000313" key="1">
    <source>
        <dbReference type="Proteomes" id="UP000036681"/>
    </source>
</evidence>
<organism evidence="1 2">
    <name type="scientific">Ascaris lumbricoides</name>
    <name type="common">Giant roundworm</name>
    <dbReference type="NCBI Taxonomy" id="6252"/>
    <lineage>
        <taxon>Eukaryota</taxon>
        <taxon>Metazoa</taxon>
        <taxon>Ecdysozoa</taxon>
        <taxon>Nematoda</taxon>
        <taxon>Chromadorea</taxon>
        <taxon>Rhabditida</taxon>
        <taxon>Spirurina</taxon>
        <taxon>Ascaridomorpha</taxon>
        <taxon>Ascaridoidea</taxon>
        <taxon>Ascarididae</taxon>
        <taxon>Ascaris</taxon>
    </lineage>
</organism>
<sequence length="84" mass="9251">MQKRVRHSSQLNASQRAFQMSNNIGDPTKRHIWPVTGVASTRGLNAADTHARRAPIAIAFPSIVVLSSKLPKHITPKAQNINDE</sequence>
<protein>
    <submittedName>
        <fullName evidence="2">Uncharacterized protein</fullName>
    </submittedName>
</protein>
<reference evidence="2" key="1">
    <citation type="submission" date="2017-02" db="UniProtKB">
        <authorList>
            <consortium name="WormBaseParasite"/>
        </authorList>
    </citation>
    <scope>IDENTIFICATION</scope>
</reference>
<evidence type="ECO:0000313" key="2">
    <source>
        <dbReference type="WBParaSite" id="ALUE_0001291401-mRNA-1"/>
    </source>
</evidence>
<accession>A0A0M3I710</accession>
<name>A0A0M3I710_ASCLU</name>
<proteinExistence type="predicted"/>